<dbReference type="AlphaFoldDB" id="A0A918IBU6"/>
<dbReference type="Proteomes" id="UP000618795">
    <property type="component" value="Unassembled WGS sequence"/>
</dbReference>
<comment type="caution">
    <text evidence="2">The sequence shown here is derived from an EMBL/GenBank/DDBJ whole genome shotgun (WGS) entry which is preliminary data.</text>
</comment>
<dbReference type="RefSeq" id="WP_191873995.1">
    <property type="nucleotide sequence ID" value="NZ_BMTD01000005.1"/>
</dbReference>
<evidence type="ECO:0000256" key="1">
    <source>
        <dbReference type="SAM" id="Coils"/>
    </source>
</evidence>
<reference evidence="2" key="1">
    <citation type="journal article" date="2014" name="Int. J. Syst. Evol. Microbiol.">
        <title>Complete genome sequence of Corynebacterium casei LMG S-19264T (=DSM 44701T), isolated from a smear-ripened cheese.</title>
        <authorList>
            <consortium name="US DOE Joint Genome Institute (JGI-PGF)"/>
            <person name="Walter F."/>
            <person name="Albersmeier A."/>
            <person name="Kalinowski J."/>
            <person name="Ruckert C."/>
        </authorList>
    </citation>
    <scope>NUCLEOTIDE SEQUENCE</scope>
    <source>
        <strain evidence="2">JCM 4369</strain>
    </source>
</reference>
<reference evidence="2" key="2">
    <citation type="submission" date="2020-09" db="EMBL/GenBank/DDBJ databases">
        <authorList>
            <person name="Sun Q."/>
            <person name="Ohkuma M."/>
        </authorList>
    </citation>
    <scope>NUCLEOTIDE SEQUENCE</scope>
    <source>
        <strain evidence="2">JCM 4369</strain>
    </source>
</reference>
<sequence>MATGNPLGDWAQKPFRDWYEAMEQQAAEATEQLVSGSAFAELLGLTAGNFAALTRISGETCDLMLRNMRLAGRSDVTRLGRQLARTEDKLERVLQEVEDLRDQLADGAAGEGAGT</sequence>
<evidence type="ECO:0000313" key="3">
    <source>
        <dbReference type="Proteomes" id="UP000618795"/>
    </source>
</evidence>
<name>A0A918IBU6_9ACTN</name>
<keyword evidence="3" id="KW-1185">Reference proteome</keyword>
<dbReference type="EMBL" id="BMTD01000005">
    <property type="protein sequence ID" value="GGU93247.1"/>
    <property type="molecule type" value="Genomic_DNA"/>
</dbReference>
<protein>
    <submittedName>
        <fullName evidence="2">Uncharacterized protein</fullName>
    </submittedName>
</protein>
<gene>
    <name evidence="2" type="ORF">GCM10010260_30150</name>
</gene>
<evidence type="ECO:0000313" key="2">
    <source>
        <dbReference type="EMBL" id="GGU93247.1"/>
    </source>
</evidence>
<organism evidence="2 3">
    <name type="scientific">Streptomyces filipinensis</name>
    <dbReference type="NCBI Taxonomy" id="66887"/>
    <lineage>
        <taxon>Bacteria</taxon>
        <taxon>Bacillati</taxon>
        <taxon>Actinomycetota</taxon>
        <taxon>Actinomycetes</taxon>
        <taxon>Kitasatosporales</taxon>
        <taxon>Streptomycetaceae</taxon>
        <taxon>Streptomyces</taxon>
    </lineage>
</organism>
<proteinExistence type="predicted"/>
<feature type="coiled-coil region" evidence="1">
    <location>
        <begin position="76"/>
        <end position="103"/>
    </location>
</feature>
<keyword evidence="1" id="KW-0175">Coiled coil</keyword>
<accession>A0A918IBU6</accession>